<reference evidence="2" key="1">
    <citation type="submission" date="2022-04" db="EMBL/GenBank/DDBJ databases">
        <title>Carnegiea gigantea Genome sequencing and assembly v2.</title>
        <authorList>
            <person name="Copetti D."/>
            <person name="Sanderson M.J."/>
            <person name="Burquez A."/>
            <person name="Wojciechowski M.F."/>
        </authorList>
    </citation>
    <scope>NUCLEOTIDE SEQUENCE</scope>
    <source>
        <strain evidence="2">SGP5-SGP5p</strain>
        <tissue evidence="2">Aerial part</tissue>
    </source>
</reference>
<sequence length="201" mass="23242">MEEVQEVRKDVKFDVIRYTLRGLGREYGTLFTILIHLFLFMINLDWCSGRLLLPFSVFLCILSLKWPNLVRYMLRGQGRDYKALVITLSHIIMNLTFEDLPPCLSLFGQCLKALQEDLGRDYEALVTTLSHIIMKLTFEDLLPCLSFFRQCLKALQDPVPQSDLACYTLRGLGRDYETLVTALTHIIINLTFDDLRPCLSL</sequence>
<evidence type="ECO:0000256" key="1">
    <source>
        <dbReference type="SAM" id="Phobius"/>
    </source>
</evidence>
<dbReference type="EMBL" id="JAKOGI010000212">
    <property type="protein sequence ID" value="KAJ8439663.1"/>
    <property type="molecule type" value="Genomic_DNA"/>
</dbReference>
<keyword evidence="1" id="KW-0472">Membrane</keyword>
<protein>
    <submittedName>
        <fullName evidence="2">Uncharacterized protein</fullName>
    </submittedName>
</protein>
<feature type="transmembrane region" description="Helical" evidence="1">
    <location>
        <begin position="27"/>
        <end position="46"/>
    </location>
</feature>
<name>A0A9Q1QEQ8_9CARY</name>
<comment type="caution">
    <text evidence="2">The sequence shown here is derived from an EMBL/GenBank/DDBJ whole genome shotgun (WGS) entry which is preliminary data.</text>
</comment>
<dbReference type="AlphaFoldDB" id="A0A9Q1QEQ8"/>
<proteinExistence type="predicted"/>
<gene>
    <name evidence="2" type="ORF">Cgig2_017936</name>
</gene>
<dbReference type="Proteomes" id="UP001153076">
    <property type="component" value="Unassembled WGS sequence"/>
</dbReference>
<keyword evidence="1" id="KW-1133">Transmembrane helix</keyword>
<feature type="transmembrane region" description="Helical" evidence="1">
    <location>
        <begin position="52"/>
        <end position="74"/>
    </location>
</feature>
<organism evidence="2 3">
    <name type="scientific">Carnegiea gigantea</name>
    <dbReference type="NCBI Taxonomy" id="171969"/>
    <lineage>
        <taxon>Eukaryota</taxon>
        <taxon>Viridiplantae</taxon>
        <taxon>Streptophyta</taxon>
        <taxon>Embryophyta</taxon>
        <taxon>Tracheophyta</taxon>
        <taxon>Spermatophyta</taxon>
        <taxon>Magnoliopsida</taxon>
        <taxon>eudicotyledons</taxon>
        <taxon>Gunneridae</taxon>
        <taxon>Pentapetalae</taxon>
        <taxon>Caryophyllales</taxon>
        <taxon>Cactineae</taxon>
        <taxon>Cactaceae</taxon>
        <taxon>Cactoideae</taxon>
        <taxon>Echinocereeae</taxon>
        <taxon>Carnegiea</taxon>
    </lineage>
</organism>
<keyword evidence="1" id="KW-0812">Transmembrane</keyword>
<evidence type="ECO:0000313" key="2">
    <source>
        <dbReference type="EMBL" id="KAJ8439663.1"/>
    </source>
</evidence>
<accession>A0A9Q1QEQ8</accession>
<evidence type="ECO:0000313" key="3">
    <source>
        <dbReference type="Proteomes" id="UP001153076"/>
    </source>
</evidence>
<keyword evidence="3" id="KW-1185">Reference proteome</keyword>